<dbReference type="AlphaFoldDB" id="A0A6M4ILP7"/>
<evidence type="ECO:0000256" key="2">
    <source>
        <dbReference type="PROSITE-ProRule" id="PRU00169"/>
    </source>
</evidence>
<dbReference type="Pfam" id="PF00072">
    <property type="entry name" value="Response_reg"/>
    <property type="match status" value="1"/>
</dbReference>
<dbReference type="SUPFAM" id="SSF52172">
    <property type="entry name" value="CheY-like"/>
    <property type="match status" value="1"/>
</dbReference>
<dbReference type="Gene3D" id="3.40.50.2300">
    <property type="match status" value="1"/>
</dbReference>
<name>A0A6M4ILP7_9BACT</name>
<evidence type="ECO:0000313" key="4">
    <source>
        <dbReference type="EMBL" id="QJR35944.1"/>
    </source>
</evidence>
<dbReference type="PROSITE" id="PS50110">
    <property type="entry name" value="RESPONSE_REGULATORY"/>
    <property type="match status" value="1"/>
</dbReference>
<proteinExistence type="predicted"/>
<dbReference type="PANTHER" id="PTHR44591">
    <property type="entry name" value="STRESS RESPONSE REGULATOR PROTEIN 1"/>
    <property type="match status" value="1"/>
</dbReference>
<dbReference type="PANTHER" id="PTHR44591:SF3">
    <property type="entry name" value="RESPONSE REGULATORY DOMAIN-CONTAINING PROTEIN"/>
    <property type="match status" value="1"/>
</dbReference>
<dbReference type="EMBL" id="CP053085">
    <property type="protein sequence ID" value="QJR35944.1"/>
    <property type="molecule type" value="Genomic_DNA"/>
</dbReference>
<dbReference type="GO" id="GO:0000160">
    <property type="term" value="P:phosphorelay signal transduction system"/>
    <property type="evidence" value="ECO:0007669"/>
    <property type="project" value="InterPro"/>
</dbReference>
<dbReference type="KEGG" id="ggr:HKW67_10715"/>
<keyword evidence="5" id="KW-1185">Reference proteome</keyword>
<reference evidence="4 5" key="1">
    <citation type="submission" date="2020-05" db="EMBL/GenBank/DDBJ databases">
        <title>Complete genome sequence of Gemmatimonas greenlandica TET16.</title>
        <authorList>
            <person name="Zeng Y."/>
        </authorList>
    </citation>
    <scope>NUCLEOTIDE SEQUENCE [LARGE SCALE GENOMIC DNA]</scope>
    <source>
        <strain evidence="4 5">TET16</strain>
    </source>
</reference>
<keyword evidence="1 2" id="KW-0597">Phosphoprotein</keyword>
<feature type="modified residue" description="4-aspartylphosphate" evidence="2">
    <location>
        <position position="62"/>
    </location>
</feature>
<accession>A0A6M4ILP7</accession>
<gene>
    <name evidence="4" type="ORF">HKW67_10715</name>
</gene>
<evidence type="ECO:0000259" key="3">
    <source>
        <dbReference type="PROSITE" id="PS50110"/>
    </source>
</evidence>
<dbReference type="InterPro" id="IPR011006">
    <property type="entry name" value="CheY-like_superfamily"/>
</dbReference>
<dbReference type="SMART" id="SM00448">
    <property type="entry name" value="REC"/>
    <property type="match status" value="1"/>
</dbReference>
<organism evidence="4 5">
    <name type="scientific">Gemmatimonas groenlandica</name>
    <dbReference type="NCBI Taxonomy" id="2732249"/>
    <lineage>
        <taxon>Bacteria</taxon>
        <taxon>Pseudomonadati</taxon>
        <taxon>Gemmatimonadota</taxon>
        <taxon>Gemmatimonadia</taxon>
        <taxon>Gemmatimonadales</taxon>
        <taxon>Gemmatimonadaceae</taxon>
        <taxon>Gemmatimonas</taxon>
    </lineage>
</organism>
<dbReference type="InterPro" id="IPR050595">
    <property type="entry name" value="Bact_response_regulator"/>
</dbReference>
<dbReference type="InterPro" id="IPR001789">
    <property type="entry name" value="Sig_transdc_resp-reg_receiver"/>
</dbReference>
<sequence length="134" mass="14619">MPYQTSSIATRLRIVVADDNRDAAETLALLLELRGHAVVTVNDGDAAIAAFTNDRPDVMILDVGMPRLSGHEACSAIRALPDGDRVLMVALTGWGQTSDRERSRDAGFDAHLVKPVPHEVLLHAIERRPEQSRS</sequence>
<dbReference type="RefSeq" id="WP_171225375.1">
    <property type="nucleotide sequence ID" value="NZ_CP053085.1"/>
</dbReference>
<feature type="domain" description="Response regulatory" evidence="3">
    <location>
        <begin position="13"/>
        <end position="129"/>
    </location>
</feature>
<evidence type="ECO:0000313" key="5">
    <source>
        <dbReference type="Proteomes" id="UP000500938"/>
    </source>
</evidence>
<evidence type="ECO:0000256" key="1">
    <source>
        <dbReference type="ARBA" id="ARBA00022553"/>
    </source>
</evidence>
<dbReference type="Proteomes" id="UP000500938">
    <property type="component" value="Chromosome"/>
</dbReference>
<protein>
    <submittedName>
        <fullName evidence="4">Response regulator</fullName>
    </submittedName>
</protein>